<evidence type="ECO:0000256" key="2">
    <source>
        <dbReference type="ARBA" id="ARBA00022490"/>
    </source>
</evidence>
<feature type="compositionally biased region" description="Gly residues" evidence="7">
    <location>
        <begin position="1012"/>
        <end position="1021"/>
    </location>
</feature>
<evidence type="ECO:0000313" key="10">
    <source>
        <dbReference type="Proteomes" id="UP001145021"/>
    </source>
</evidence>
<dbReference type="PANTHER" id="PTHR12983:SF9">
    <property type="entry name" value="E3 UBIQUITIN-PROTEIN LIGASE RNF10"/>
    <property type="match status" value="1"/>
</dbReference>
<keyword evidence="2" id="KW-0963">Cytoplasm</keyword>
<comment type="caution">
    <text evidence="9">The sequence shown here is derived from an EMBL/GenBank/DDBJ whole genome shotgun (WGS) entry which is preliminary data.</text>
</comment>
<organism evidence="9 10">
    <name type="scientific">Coemansia asiatica</name>
    <dbReference type="NCBI Taxonomy" id="1052880"/>
    <lineage>
        <taxon>Eukaryota</taxon>
        <taxon>Fungi</taxon>
        <taxon>Fungi incertae sedis</taxon>
        <taxon>Zoopagomycota</taxon>
        <taxon>Kickxellomycotina</taxon>
        <taxon>Kickxellomycetes</taxon>
        <taxon>Kickxellales</taxon>
        <taxon>Kickxellaceae</taxon>
        <taxon>Coemansia</taxon>
    </lineage>
</organism>
<dbReference type="CDD" id="cd16536">
    <property type="entry name" value="RING-HC_RNF10"/>
    <property type="match status" value="1"/>
</dbReference>
<dbReference type="SUPFAM" id="SSF57850">
    <property type="entry name" value="RING/U-box"/>
    <property type="match status" value="1"/>
</dbReference>
<dbReference type="Gene3D" id="3.30.40.10">
    <property type="entry name" value="Zinc/RING finger domain, C3HC4 (zinc finger)"/>
    <property type="match status" value="1"/>
</dbReference>
<feature type="compositionally biased region" description="Acidic residues" evidence="7">
    <location>
        <begin position="970"/>
        <end position="979"/>
    </location>
</feature>
<evidence type="ECO:0000313" key="9">
    <source>
        <dbReference type="EMBL" id="KAJ1645871.1"/>
    </source>
</evidence>
<dbReference type="GO" id="GO:0005737">
    <property type="term" value="C:cytoplasm"/>
    <property type="evidence" value="ECO:0007669"/>
    <property type="project" value="UniProtKB-SubCell"/>
</dbReference>
<feature type="compositionally biased region" description="Polar residues" evidence="7">
    <location>
        <begin position="323"/>
        <end position="337"/>
    </location>
</feature>
<feature type="compositionally biased region" description="Low complexity" evidence="7">
    <location>
        <begin position="341"/>
        <end position="350"/>
    </location>
</feature>
<gene>
    <name evidence="9" type="ORF">LPJ64_002578</name>
</gene>
<dbReference type="InterPro" id="IPR039739">
    <property type="entry name" value="MAG2/RNF10"/>
</dbReference>
<dbReference type="Pfam" id="PF00097">
    <property type="entry name" value="zf-C3HC4"/>
    <property type="match status" value="1"/>
</dbReference>
<dbReference type="SMART" id="SM00184">
    <property type="entry name" value="RING"/>
    <property type="match status" value="1"/>
</dbReference>
<feature type="region of interest" description="Disordered" evidence="7">
    <location>
        <begin position="309"/>
        <end position="369"/>
    </location>
</feature>
<feature type="compositionally biased region" description="Polar residues" evidence="7">
    <location>
        <begin position="908"/>
        <end position="917"/>
    </location>
</feature>
<dbReference type="AlphaFoldDB" id="A0A9W7XJC5"/>
<evidence type="ECO:0000256" key="1">
    <source>
        <dbReference type="ARBA" id="ARBA00004496"/>
    </source>
</evidence>
<dbReference type="GO" id="GO:0008270">
    <property type="term" value="F:zinc ion binding"/>
    <property type="evidence" value="ECO:0007669"/>
    <property type="project" value="UniProtKB-KW"/>
</dbReference>
<feature type="compositionally biased region" description="Polar residues" evidence="7">
    <location>
        <begin position="986"/>
        <end position="995"/>
    </location>
</feature>
<feature type="region of interest" description="Disordered" evidence="7">
    <location>
        <begin position="952"/>
        <end position="1021"/>
    </location>
</feature>
<dbReference type="InterPro" id="IPR013083">
    <property type="entry name" value="Znf_RING/FYVE/PHD"/>
</dbReference>
<reference evidence="9" key="1">
    <citation type="submission" date="2022-07" db="EMBL/GenBank/DDBJ databases">
        <title>Phylogenomic reconstructions and comparative analyses of Kickxellomycotina fungi.</title>
        <authorList>
            <person name="Reynolds N.K."/>
            <person name="Stajich J.E."/>
            <person name="Barry K."/>
            <person name="Grigoriev I.V."/>
            <person name="Crous P."/>
            <person name="Smith M.E."/>
        </authorList>
    </citation>
    <scope>NUCLEOTIDE SEQUENCE</scope>
    <source>
        <strain evidence="9">NBRC 105413</strain>
    </source>
</reference>
<dbReference type="Gene3D" id="3.40.50.1220">
    <property type="entry name" value="TPP-binding domain"/>
    <property type="match status" value="1"/>
</dbReference>
<keyword evidence="3" id="KW-0479">Metal-binding</keyword>
<dbReference type="PROSITE" id="PS00518">
    <property type="entry name" value="ZF_RING_1"/>
    <property type="match status" value="1"/>
</dbReference>
<name>A0A9W7XJC5_9FUNG</name>
<proteinExistence type="predicted"/>
<keyword evidence="4 6" id="KW-0863">Zinc-finger</keyword>
<dbReference type="GO" id="GO:0000976">
    <property type="term" value="F:transcription cis-regulatory region binding"/>
    <property type="evidence" value="ECO:0007669"/>
    <property type="project" value="TreeGrafter"/>
</dbReference>
<feature type="domain" description="RING-type" evidence="8">
    <location>
        <begin position="463"/>
        <end position="507"/>
    </location>
</feature>
<feature type="compositionally biased region" description="Polar residues" evidence="7">
    <location>
        <begin position="859"/>
        <end position="873"/>
    </location>
</feature>
<evidence type="ECO:0000256" key="7">
    <source>
        <dbReference type="SAM" id="MobiDB-lite"/>
    </source>
</evidence>
<accession>A0A9W7XJC5</accession>
<evidence type="ECO:0000256" key="3">
    <source>
        <dbReference type="ARBA" id="ARBA00022723"/>
    </source>
</evidence>
<keyword evidence="5" id="KW-0862">Zinc</keyword>
<dbReference type="Proteomes" id="UP001145021">
    <property type="component" value="Unassembled WGS sequence"/>
</dbReference>
<keyword evidence="10" id="KW-1185">Reference proteome</keyword>
<feature type="region of interest" description="Disordered" evidence="7">
    <location>
        <begin position="858"/>
        <end position="933"/>
    </location>
</feature>
<dbReference type="InterPro" id="IPR017907">
    <property type="entry name" value="Znf_RING_CS"/>
</dbReference>
<dbReference type="PANTHER" id="PTHR12983">
    <property type="entry name" value="RING FINGER 10 FAMILY MEMBER"/>
    <property type="match status" value="1"/>
</dbReference>
<dbReference type="GO" id="GO:0045944">
    <property type="term" value="P:positive regulation of transcription by RNA polymerase II"/>
    <property type="evidence" value="ECO:0007669"/>
    <property type="project" value="TreeGrafter"/>
</dbReference>
<evidence type="ECO:0000256" key="5">
    <source>
        <dbReference type="ARBA" id="ARBA00022833"/>
    </source>
</evidence>
<dbReference type="PROSITE" id="PS50089">
    <property type="entry name" value="ZF_RING_2"/>
    <property type="match status" value="1"/>
</dbReference>
<evidence type="ECO:0000259" key="8">
    <source>
        <dbReference type="PROSITE" id="PS50089"/>
    </source>
</evidence>
<comment type="subcellular location">
    <subcellularLocation>
        <location evidence="1">Cytoplasm</location>
    </subcellularLocation>
</comment>
<dbReference type="InterPro" id="IPR001841">
    <property type="entry name" value="Znf_RING"/>
</dbReference>
<evidence type="ECO:0000256" key="4">
    <source>
        <dbReference type="ARBA" id="ARBA00022771"/>
    </source>
</evidence>
<feature type="compositionally biased region" description="Low complexity" evidence="7">
    <location>
        <begin position="313"/>
        <end position="322"/>
    </location>
</feature>
<protein>
    <recommendedName>
        <fullName evidence="8">RING-type domain-containing protein</fullName>
    </recommendedName>
</protein>
<evidence type="ECO:0000256" key="6">
    <source>
        <dbReference type="PROSITE-ProRule" id="PRU00175"/>
    </source>
</evidence>
<dbReference type="EMBL" id="JANBOH010000085">
    <property type="protein sequence ID" value="KAJ1645871.1"/>
    <property type="molecule type" value="Genomic_DNA"/>
</dbReference>
<dbReference type="InterPro" id="IPR018957">
    <property type="entry name" value="Znf_C3HC4_RING-type"/>
</dbReference>
<feature type="compositionally biased region" description="Basic and acidic residues" evidence="7">
    <location>
        <begin position="952"/>
        <end position="963"/>
    </location>
</feature>
<sequence>MNDSRQEHGNGRFEDGGKQILSTLRQSKTCIVAVGSKLLHNLGLEDIRSDPIIHAAMQCDGVQEKEEANKVLTALSKHCGSLAKASESSLILLLEHLVTEKRLVRVYVDNAYASSLIPKQGSKSISSNTASAAAASSDQMAARLESLMVATCGRIDKFACVKCGAKSRLTQAVLFKAMCGQNVKCEACGDSRGLKSSNWTSNDSSSEQYGLVPDIFRAQENMQAAADQACLDVSSAADLLLILGNEAEANGSEPKSMTMESVLSILKPSAKHVALVNSSIKTFMQEWIKDKANADLLVSNLSAKMADESWCGDDSSAADSSDGNSRNYATNNRSFDTNDTESAAAEAVEAAAEKQARANAKSGKGRNRERTNLNHLLNFTMPARMPSPLPIVRPRRRAADYGAVSERQAQLNKMSFINANFRFVLKPHFWHNFMAITNRPDMQLRWEWIERVIMPVTSETVTCPICLSPPVAARIPKCGHVFCYPCILRYLSYAEKEEHGIRKCPVCWSAITHEDLLPVHLWTVQYRAASGSISSSQTPLQGASKPTSGVYITMCLMKRLRGTTVCLPRSSGAHIYTPEIIEAQRLANKEGAAKREGIFHNHSFPWTFTEGALPFAKFMLAGHSYCKEEYERELTELACDLIEEADDSMARMFIESATKNIEDALAAVRSPPDSDSRLEKRASKEQANLITSLQSTDDSTGTANTGADLDELYRDDFLYFYQADDGQHIYMHPLYMRVLAHGYGSYVSLPDSLQIKLRHSVESTITDEVRHQFRFLDHLSLRCDVVFVEPELKGLVSRKSIEKFKRQISQRDKQHAARARHIAMDEARSAMLAAAASAQASGSSAGYNNEWPQGGYSHFYNSPDTAIDRSNSGAPPDDSSFPALASEDASEIPGTDSVAATPMIPASSAATDSSGQRSAWPREPLPQQSLGSHRASVDDYLWEEFERAVASRNNDNDDHDHEAGFYGDYDGIDDPDDFSVEAKGTASPQSGQLSYRESRAKKKKKGLKLVLTGGGGARRRK</sequence>